<dbReference type="PRINTS" id="PR00051">
    <property type="entry name" value="DNAA"/>
</dbReference>
<dbReference type="Pfam" id="PF08299">
    <property type="entry name" value="Bac_DnaA_C"/>
    <property type="match status" value="1"/>
</dbReference>
<feature type="binding site" evidence="8">
    <location>
        <position position="162"/>
    </location>
    <ligand>
        <name>ATP</name>
        <dbReference type="ChEBI" id="CHEBI:30616"/>
    </ligand>
</feature>
<dbReference type="GO" id="GO:0005886">
    <property type="term" value="C:plasma membrane"/>
    <property type="evidence" value="ECO:0007669"/>
    <property type="project" value="TreeGrafter"/>
</dbReference>
<dbReference type="InterPro" id="IPR003593">
    <property type="entry name" value="AAA+_ATPase"/>
</dbReference>
<dbReference type="FunFam" id="3.40.50.300:FF:000668">
    <property type="entry name" value="Chromosomal replication initiator protein DnaA"/>
    <property type="match status" value="1"/>
</dbReference>
<feature type="binding site" evidence="8">
    <location>
        <position position="158"/>
    </location>
    <ligand>
        <name>ATP</name>
        <dbReference type="ChEBI" id="CHEBI:30616"/>
    </ligand>
</feature>
<reference evidence="14" key="1">
    <citation type="journal article" date="2015" name="Genome Announc.">
        <title>Draft Genome Sequence of Anaerolineae Strain TC1, a Novel Isolate from a Methanogenic Wastewater Treatment System.</title>
        <authorList>
            <person name="Matsuura N."/>
            <person name="Tourlousse D.M."/>
            <person name="Sun L."/>
            <person name="Toyonaga M."/>
            <person name="Kuroda K."/>
            <person name="Ohashi A."/>
            <person name="Cruz R."/>
            <person name="Yamaguchi T."/>
            <person name="Sekiguchi Y."/>
        </authorList>
    </citation>
    <scope>NUCLEOTIDE SEQUENCE [LARGE SCALE GENOMIC DNA]</scope>
    <source>
        <strain evidence="14">TC1</strain>
    </source>
</reference>
<evidence type="ECO:0000256" key="4">
    <source>
        <dbReference type="ARBA" id="ARBA00022741"/>
    </source>
</evidence>
<evidence type="ECO:0000256" key="1">
    <source>
        <dbReference type="ARBA" id="ARBA00006583"/>
    </source>
</evidence>
<evidence type="ECO:0000256" key="5">
    <source>
        <dbReference type="ARBA" id="ARBA00022840"/>
    </source>
</evidence>
<dbReference type="GO" id="GO:0006270">
    <property type="term" value="P:DNA replication initiation"/>
    <property type="evidence" value="ECO:0007669"/>
    <property type="project" value="UniProtKB-UniRule"/>
</dbReference>
<evidence type="ECO:0000259" key="13">
    <source>
        <dbReference type="SMART" id="SM00760"/>
    </source>
</evidence>
<organism evidence="14">
    <name type="scientific">Flexilinea flocculi</name>
    <dbReference type="NCBI Taxonomy" id="1678840"/>
    <lineage>
        <taxon>Bacteria</taxon>
        <taxon>Bacillati</taxon>
        <taxon>Chloroflexota</taxon>
        <taxon>Anaerolineae</taxon>
        <taxon>Anaerolineales</taxon>
        <taxon>Anaerolineaceae</taxon>
        <taxon>Flexilinea</taxon>
    </lineage>
</organism>
<dbReference type="Gene3D" id="1.10.8.60">
    <property type="match status" value="1"/>
</dbReference>
<keyword evidence="6 8" id="KW-0446">Lipid-binding</keyword>
<dbReference type="STRING" id="1678840.ATC1_11173"/>
<dbReference type="GO" id="GO:0005524">
    <property type="term" value="F:ATP binding"/>
    <property type="evidence" value="ECO:0007669"/>
    <property type="project" value="UniProtKB-UniRule"/>
</dbReference>
<dbReference type="SMART" id="SM00382">
    <property type="entry name" value="AAA"/>
    <property type="match status" value="1"/>
</dbReference>
<evidence type="ECO:0000256" key="9">
    <source>
        <dbReference type="NCBIfam" id="TIGR00362"/>
    </source>
</evidence>
<protein>
    <recommendedName>
        <fullName evidence="8 9">Chromosomal replication initiator protein DnaA</fullName>
    </recommendedName>
</protein>
<feature type="binding site" evidence="8">
    <location>
        <position position="161"/>
    </location>
    <ligand>
        <name>ATP</name>
        <dbReference type="ChEBI" id="CHEBI:30616"/>
    </ligand>
</feature>
<evidence type="ECO:0000256" key="7">
    <source>
        <dbReference type="ARBA" id="ARBA00023125"/>
    </source>
</evidence>
<feature type="domain" description="AAA+ ATPase" evidence="12">
    <location>
        <begin position="147"/>
        <end position="282"/>
    </location>
</feature>
<keyword evidence="3 8" id="KW-0235">DNA replication</keyword>
<feature type="domain" description="Chromosomal replication initiator DnaA C-terminal" evidence="13">
    <location>
        <begin position="356"/>
        <end position="425"/>
    </location>
</feature>
<dbReference type="Gene3D" id="3.30.300.180">
    <property type="match status" value="1"/>
</dbReference>
<dbReference type="CDD" id="cd06571">
    <property type="entry name" value="Bac_DnaA_C"/>
    <property type="match status" value="1"/>
</dbReference>
<dbReference type="InterPro" id="IPR001957">
    <property type="entry name" value="Chromosome_initiator_DnaA"/>
</dbReference>
<dbReference type="InterPro" id="IPR027417">
    <property type="entry name" value="P-loop_NTPase"/>
</dbReference>
<dbReference type="HAMAP" id="MF_00377">
    <property type="entry name" value="DnaA_bact"/>
    <property type="match status" value="1"/>
</dbReference>
<dbReference type="PANTHER" id="PTHR30050">
    <property type="entry name" value="CHROMOSOMAL REPLICATION INITIATOR PROTEIN DNAA"/>
    <property type="match status" value="1"/>
</dbReference>
<keyword evidence="15" id="KW-1185">Reference proteome</keyword>
<feature type="binding site" evidence="8">
    <location>
        <position position="160"/>
    </location>
    <ligand>
        <name>ATP</name>
        <dbReference type="ChEBI" id="CHEBI:30616"/>
    </ligand>
</feature>
<dbReference type="Gene3D" id="1.10.1750.10">
    <property type="match status" value="1"/>
</dbReference>
<feature type="region of interest" description="Domain I, interacts with DnaA modulators" evidence="8">
    <location>
        <begin position="1"/>
        <end position="92"/>
    </location>
</feature>
<dbReference type="GO" id="GO:0008289">
    <property type="term" value="F:lipid binding"/>
    <property type="evidence" value="ECO:0007669"/>
    <property type="project" value="UniProtKB-KW"/>
</dbReference>
<evidence type="ECO:0000313" key="14">
    <source>
        <dbReference type="EMBL" id="GAP39251.1"/>
    </source>
</evidence>
<dbReference type="SUPFAM" id="SSF48295">
    <property type="entry name" value="TrpR-like"/>
    <property type="match status" value="1"/>
</dbReference>
<dbReference type="InterPro" id="IPR020591">
    <property type="entry name" value="Chromosome_initiator_DnaA-like"/>
</dbReference>
<comment type="subunit">
    <text evidence="8">Oligomerizes as a right-handed, spiral filament on DNA at oriC.</text>
</comment>
<dbReference type="AlphaFoldDB" id="A0A0K8P9F2"/>
<dbReference type="CDD" id="cd00009">
    <property type="entry name" value="AAA"/>
    <property type="match status" value="1"/>
</dbReference>
<evidence type="ECO:0000256" key="11">
    <source>
        <dbReference type="RuleBase" id="RU004227"/>
    </source>
</evidence>
<proteinExistence type="inferred from homology"/>
<dbReference type="SUPFAM" id="SSF52540">
    <property type="entry name" value="P-loop containing nucleoside triphosphate hydrolases"/>
    <property type="match status" value="1"/>
</dbReference>
<evidence type="ECO:0000256" key="8">
    <source>
        <dbReference type="HAMAP-Rule" id="MF_00377"/>
    </source>
</evidence>
<sequence>MDNDEKINAEKAWEATLGQLKSSLDRQTFSTLLGAAKFVSQTNNTFVISVPNAFTRDWLEQRLTETIVRLLSGIIEAPQQVKFVVDNGEPAEPAIKNTTEYLTQNGKPYGRTLTINARYTFDNFVIGSSNNFAHAACRAVAEIPSSAYNPLFLYSGVGLGKTHLMHAIGNHIIKNTEKNVLYVSSEEFTNDFINSIQRHENTTFREKYRNADVLLIDDIQFIIGKESTQEEFFHTFNTLYQQDKQIVITSDRSPKSMSTLDERMRSRFEWGLTVDIQPPDIETRIAILASKAERINRKIPMDVLELIAKGIQSNIRELEGALTRILAVSDLCKRPLDKDLVLMSLADMIPAHAGLQTSDIVNAVAKTFGVDPEKIMSRDRSRDVSLSRQVVMYLMREEENVSLPQIGQALGGRDHSTVIHGCEKIASLLESDNRFRRQFNQVRDQLYGMPHPVAV</sequence>
<dbReference type="InterPro" id="IPR024633">
    <property type="entry name" value="DnaA_N_dom"/>
</dbReference>
<dbReference type="GO" id="GO:0003688">
    <property type="term" value="F:DNA replication origin binding"/>
    <property type="evidence" value="ECO:0007669"/>
    <property type="project" value="UniProtKB-UniRule"/>
</dbReference>
<dbReference type="PATRIC" id="fig|1678840.3.peg.208"/>
<dbReference type="GO" id="GO:0005737">
    <property type="term" value="C:cytoplasm"/>
    <property type="evidence" value="ECO:0007669"/>
    <property type="project" value="UniProtKB-SubCell"/>
</dbReference>
<comment type="function">
    <text evidence="8 10">Plays an essential role in the initiation and regulation of chromosomal replication. ATP-DnaA binds to the origin of replication (oriC) to initiate formation of the DNA replication initiation complex once per cell cycle. Binds the DnaA box (a 9 base pair repeat at the origin) and separates the double-stranded (ds)DNA. Forms a right-handed helical filament on oriC DNA; dsDNA binds to the exterior of the filament while single-stranded (ss)DNA is stabiized in the filament's interior. The ATP-DnaA-oriC complex binds and stabilizes one strand of the AT-rich DNA unwinding element (DUE), permitting loading of DNA polymerase. After initiation quickly degrades to an ADP-DnaA complex that is not apt for DNA replication. Binds acidic phospholipids.</text>
</comment>
<evidence type="ECO:0000256" key="10">
    <source>
        <dbReference type="RuleBase" id="RU000577"/>
    </source>
</evidence>
<dbReference type="PROSITE" id="PS01008">
    <property type="entry name" value="DNAA"/>
    <property type="match status" value="1"/>
</dbReference>
<evidence type="ECO:0000256" key="2">
    <source>
        <dbReference type="ARBA" id="ARBA00022490"/>
    </source>
</evidence>
<dbReference type="EMBL" id="DF968179">
    <property type="protein sequence ID" value="GAP39251.1"/>
    <property type="molecule type" value="Genomic_DNA"/>
</dbReference>
<dbReference type="InterPro" id="IPR013159">
    <property type="entry name" value="DnaA_C"/>
</dbReference>
<dbReference type="InterPro" id="IPR010921">
    <property type="entry name" value="Trp_repressor/repl_initiator"/>
</dbReference>
<dbReference type="InterPro" id="IPR013317">
    <property type="entry name" value="DnaA_dom"/>
</dbReference>
<dbReference type="Gene3D" id="3.40.50.300">
    <property type="entry name" value="P-loop containing nucleotide triphosphate hydrolases"/>
    <property type="match status" value="1"/>
</dbReference>
<comment type="similarity">
    <text evidence="1 8 11">Belongs to the DnaA family.</text>
</comment>
<dbReference type="InterPro" id="IPR038454">
    <property type="entry name" value="DnaA_N_sf"/>
</dbReference>
<gene>
    <name evidence="8" type="primary">dnaA</name>
    <name evidence="14" type="ORF">ATC1_11173</name>
</gene>
<dbReference type="PANTHER" id="PTHR30050:SF2">
    <property type="entry name" value="CHROMOSOMAL REPLICATION INITIATOR PROTEIN DNAA"/>
    <property type="match status" value="1"/>
</dbReference>
<dbReference type="SMART" id="SM00760">
    <property type="entry name" value="Bac_DnaA_C"/>
    <property type="match status" value="1"/>
</dbReference>
<keyword evidence="7 8" id="KW-0238">DNA-binding</keyword>
<evidence type="ECO:0000313" key="15">
    <source>
        <dbReference type="Proteomes" id="UP000053370"/>
    </source>
</evidence>
<name>A0A0K8P9F2_9CHLR</name>
<keyword evidence="4 8" id="KW-0547">Nucleotide-binding</keyword>
<dbReference type="RefSeq" id="WP_082174597.1">
    <property type="nucleotide sequence ID" value="NZ_DF968179.1"/>
</dbReference>
<dbReference type="InterPro" id="IPR018312">
    <property type="entry name" value="Chromosome_initiator_DnaA_CS"/>
</dbReference>
<evidence type="ECO:0000259" key="12">
    <source>
        <dbReference type="SMART" id="SM00382"/>
    </source>
</evidence>
<keyword evidence="2 8" id="KW-0963">Cytoplasm</keyword>
<feature type="region of interest" description="Domain IV, binds dsDNA" evidence="8">
    <location>
        <begin position="330"/>
        <end position="455"/>
    </location>
</feature>
<dbReference type="Pfam" id="PF00308">
    <property type="entry name" value="Bac_DnaA"/>
    <property type="match status" value="1"/>
</dbReference>
<evidence type="ECO:0000256" key="6">
    <source>
        <dbReference type="ARBA" id="ARBA00023121"/>
    </source>
</evidence>
<evidence type="ECO:0000256" key="3">
    <source>
        <dbReference type="ARBA" id="ARBA00022705"/>
    </source>
</evidence>
<comment type="domain">
    <text evidence="8">Domain I is involved in oligomerization and binding regulators, domain II is flexibile and of varying length in different bacteria, domain III forms the AAA+ region, while domain IV binds dsDNA.</text>
</comment>
<dbReference type="GO" id="GO:0006275">
    <property type="term" value="P:regulation of DNA replication"/>
    <property type="evidence" value="ECO:0007669"/>
    <property type="project" value="UniProtKB-UniRule"/>
</dbReference>
<dbReference type="NCBIfam" id="TIGR00362">
    <property type="entry name" value="DnaA"/>
    <property type="match status" value="1"/>
</dbReference>
<dbReference type="Proteomes" id="UP000053370">
    <property type="component" value="Unassembled WGS sequence"/>
</dbReference>
<keyword evidence="5 8" id="KW-0067">ATP-binding</keyword>
<accession>A0A0K8P9F2</accession>
<comment type="subcellular location">
    <subcellularLocation>
        <location evidence="8">Cytoplasm</location>
    </subcellularLocation>
</comment>
<dbReference type="Pfam" id="PF11638">
    <property type="entry name" value="DnaA_N"/>
    <property type="match status" value="1"/>
</dbReference>
<comment type="caution">
    <text evidence="8">Lacks conserved residue(s) required for the propagation of feature annotation.</text>
</comment>